<dbReference type="Pfam" id="PF00990">
    <property type="entry name" value="GGDEF"/>
    <property type="match status" value="1"/>
</dbReference>
<keyword evidence="5" id="KW-1185">Reference proteome</keyword>
<dbReference type="InterPro" id="IPR001638">
    <property type="entry name" value="Solute-binding_3/MltF_N"/>
</dbReference>
<keyword evidence="2" id="KW-1133">Transmembrane helix</keyword>
<dbReference type="NCBIfam" id="TIGR00254">
    <property type="entry name" value="GGDEF"/>
    <property type="match status" value="1"/>
</dbReference>
<dbReference type="PANTHER" id="PTHR35936">
    <property type="entry name" value="MEMBRANE-BOUND LYTIC MUREIN TRANSGLYCOSYLASE F"/>
    <property type="match status" value="1"/>
</dbReference>
<organism evidence="4 5">
    <name type="scientific">Thauera sedimentorum</name>
    <dbReference type="NCBI Taxonomy" id="2767595"/>
    <lineage>
        <taxon>Bacteria</taxon>
        <taxon>Pseudomonadati</taxon>
        <taxon>Pseudomonadota</taxon>
        <taxon>Betaproteobacteria</taxon>
        <taxon>Rhodocyclales</taxon>
        <taxon>Zoogloeaceae</taxon>
        <taxon>Thauera</taxon>
    </lineage>
</organism>
<keyword evidence="2" id="KW-0812">Transmembrane</keyword>
<dbReference type="SMART" id="SM00062">
    <property type="entry name" value="PBPb"/>
    <property type="match status" value="3"/>
</dbReference>
<dbReference type="Proteomes" id="UP000603602">
    <property type="component" value="Unassembled WGS sequence"/>
</dbReference>
<evidence type="ECO:0000313" key="5">
    <source>
        <dbReference type="Proteomes" id="UP000603602"/>
    </source>
</evidence>
<comment type="caution">
    <text evidence="4">The sequence shown here is derived from an EMBL/GenBank/DDBJ whole genome shotgun (WGS) entry which is preliminary data.</text>
</comment>
<feature type="domain" description="GGDEF" evidence="3">
    <location>
        <begin position="816"/>
        <end position="951"/>
    </location>
</feature>
<reference evidence="5" key="1">
    <citation type="submission" date="2023-07" db="EMBL/GenBank/DDBJ databases">
        <title>Thauera sp. CAU 1555 isolated from sand of Yaerae Beach.</title>
        <authorList>
            <person name="Kim W."/>
        </authorList>
    </citation>
    <scope>NUCLEOTIDE SEQUENCE [LARGE SCALE GENOMIC DNA]</scope>
    <source>
        <strain evidence="5">CAU 1555</strain>
    </source>
</reference>
<evidence type="ECO:0000259" key="3">
    <source>
        <dbReference type="PROSITE" id="PS50887"/>
    </source>
</evidence>
<dbReference type="CDD" id="cd01007">
    <property type="entry name" value="PBP2_BvgS_HisK_like"/>
    <property type="match status" value="2"/>
</dbReference>
<evidence type="ECO:0000256" key="2">
    <source>
        <dbReference type="SAM" id="Phobius"/>
    </source>
</evidence>
<dbReference type="Pfam" id="PF00497">
    <property type="entry name" value="SBP_bac_3"/>
    <property type="match status" value="3"/>
</dbReference>
<evidence type="ECO:0000313" key="4">
    <source>
        <dbReference type="EMBL" id="MBD8501389.1"/>
    </source>
</evidence>
<dbReference type="PANTHER" id="PTHR35936:SF37">
    <property type="entry name" value="AMINO ACID ABC TRANSPORTER SUBSTRATE-BINDING PROTEIN"/>
    <property type="match status" value="1"/>
</dbReference>
<dbReference type="InterPro" id="IPR043128">
    <property type="entry name" value="Rev_trsase/Diguanyl_cyclase"/>
</dbReference>
<dbReference type="InterPro" id="IPR029787">
    <property type="entry name" value="Nucleotide_cyclase"/>
</dbReference>
<dbReference type="SUPFAM" id="SSF53850">
    <property type="entry name" value="Periplasmic binding protein-like II"/>
    <property type="match status" value="3"/>
</dbReference>
<gene>
    <name evidence="4" type="ORF">IFO67_00640</name>
</gene>
<dbReference type="SMART" id="SM00267">
    <property type="entry name" value="GGDEF"/>
    <property type="match status" value="1"/>
</dbReference>
<dbReference type="Gene3D" id="3.30.70.270">
    <property type="match status" value="1"/>
</dbReference>
<proteinExistence type="predicted"/>
<dbReference type="CDD" id="cd01949">
    <property type="entry name" value="GGDEF"/>
    <property type="match status" value="1"/>
</dbReference>
<keyword evidence="1" id="KW-0732">Signal</keyword>
<sequence length="953" mass="104130">MPAAWALELDAAARAYLAATPQVTVGVISDNEPYSSVGSGGAAGFSIDVLEEVAARTGLQFRYRAGSWPEIYPAFLRGEIDVIDEISFREDRAQRMLFTAPYHYRQTAVMHDVGRPLAAPDGLAELKARRVGVVRDIYYKSALQASGAQLVEYDGLPSLIRALAFGWVDAIVGPEVTLRFLARQAGYGHLAIAGGVDMGGLEVEDFRLAVLRGNETLHRILEAGLAEVPPERLADLLESWQEYGGQALRATKSFRPNEQQAAYVRRLGPVRVGVMRDYAPFSFVDGGKVQGLAVDVLERVADLSGLQVVTVADRWTVLFDLFQRGEIDIIANISDHPSRREFTRFTAPYHVIPNVVFTRDPGLVVERPEDLNGLRIALGAEVFYEGAVKQRYGDAAVGFSAQSSMFQALAEGSVDVVLAALPNGQHWVRELGLTDVRVAGELRMPGVEGEDLRFGVRPALEPLARILDDALAAISPTERRTIENRWLGASAARGGASDAKVTFSAAERDWLAARGAPLRVCAAPSGMPLEGFDQHGRYSGVAGDFVALFEERSGVGFEFVRLPNRQAALAAARAGDCDLLPMLMQDAGRQAYLDFTTPYYTVPVVLLARIEAPFVDSLAELDEAAVAVMSGHASLDLLRTRYPRLRFVEVASEVEGLRRVQRGELYGYVGTLLSAGHYLQELGLADIKVVARVPGDMALAVATRKDEPLLAAVAQKWVDSLGDEDRRRIEARWRAVRLEQRVDYALLWQVAGAAALVLGLLFVWNRKLGVLNRRLEEANGALARMAVTDGLTGVGNRKYFDAHFENTFRRCQRHGLRFVVAMVDVDHFKRINDSYGHQVGDDCLQALGACLRGHLRRGDDHVARFGGEEFVVFSLAAADEDVAAWLETLRQRVAALEVPAGDEVVRFTVSVGVADGVPADGARAADYLARADQALYEAKRAGRNRCVRAPLAD</sequence>
<dbReference type="SUPFAM" id="SSF55073">
    <property type="entry name" value="Nucleotide cyclase"/>
    <property type="match status" value="1"/>
</dbReference>
<dbReference type="InterPro" id="IPR000160">
    <property type="entry name" value="GGDEF_dom"/>
</dbReference>
<feature type="transmembrane region" description="Helical" evidence="2">
    <location>
        <begin position="746"/>
        <end position="764"/>
    </location>
</feature>
<accession>A0ABR9B4Z4</accession>
<name>A0ABR9B4Z4_9RHOO</name>
<protein>
    <submittedName>
        <fullName evidence="4">Transporter substrate-binding domain-containing protein</fullName>
    </submittedName>
</protein>
<dbReference type="PROSITE" id="PS50887">
    <property type="entry name" value="GGDEF"/>
    <property type="match status" value="1"/>
</dbReference>
<dbReference type="EMBL" id="JACYTO010000001">
    <property type="protein sequence ID" value="MBD8501389.1"/>
    <property type="molecule type" value="Genomic_DNA"/>
</dbReference>
<evidence type="ECO:0000256" key="1">
    <source>
        <dbReference type="ARBA" id="ARBA00022729"/>
    </source>
</evidence>
<dbReference type="Gene3D" id="3.40.190.10">
    <property type="entry name" value="Periplasmic binding protein-like II"/>
    <property type="match status" value="6"/>
</dbReference>
<keyword evidence="2" id="KW-0472">Membrane</keyword>
<dbReference type="CDD" id="cd13708">
    <property type="entry name" value="PBP2_BvgS_like_1"/>
    <property type="match status" value="1"/>
</dbReference>